<evidence type="ECO:0000313" key="5">
    <source>
        <dbReference type="EMBL" id="HIT99130.1"/>
    </source>
</evidence>
<name>A0A9D1HBF2_9FIRM</name>
<evidence type="ECO:0000256" key="1">
    <source>
        <dbReference type="ARBA" id="ARBA00023015"/>
    </source>
</evidence>
<dbReference type="InterPro" id="IPR018490">
    <property type="entry name" value="cNMP-bd_dom_sf"/>
</dbReference>
<dbReference type="AlphaFoldDB" id="A0A9D1HBF2"/>
<dbReference type="GO" id="GO:0006355">
    <property type="term" value="P:regulation of DNA-templated transcription"/>
    <property type="evidence" value="ECO:0007669"/>
    <property type="project" value="InterPro"/>
</dbReference>
<dbReference type="PROSITE" id="PS51063">
    <property type="entry name" value="HTH_CRP_2"/>
    <property type="match status" value="1"/>
</dbReference>
<comment type="caution">
    <text evidence="5">The sequence shown here is derived from an EMBL/GenBank/DDBJ whole genome shotgun (WGS) entry which is preliminary data.</text>
</comment>
<dbReference type="Pfam" id="PF13545">
    <property type="entry name" value="HTH_Crp_2"/>
    <property type="match status" value="1"/>
</dbReference>
<accession>A0A9D1HBF2</accession>
<organism evidence="5 6">
    <name type="scientific">Candidatus Allocopromorpha excrementavium</name>
    <dbReference type="NCBI Taxonomy" id="2840741"/>
    <lineage>
        <taxon>Bacteria</taxon>
        <taxon>Bacillati</taxon>
        <taxon>Bacillota</taxon>
        <taxon>Clostridia</taxon>
        <taxon>Eubacteriales</taxon>
        <taxon>Eubacteriaceae</taxon>
        <taxon>Eubacteriaceae incertae sedis</taxon>
        <taxon>Candidatus Allocopromorpha</taxon>
    </lineage>
</organism>
<keyword evidence="1" id="KW-0805">Transcription regulation</keyword>
<feature type="domain" description="HTH crp-type" evidence="4">
    <location>
        <begin position="162"/>
        <end position="228"/>
    </location>
</feature>
<reference evidence="5" key="1">
    <citation type="submission" date="2020-10" db="EMBL/GenBank/DDBJ databases">
        <authorList>
            <person name="Gilroy R."/>
        </authorList>
    </citation>
    <scope>NUCLEOTIDE SEQUENCE</scope>
    <source>
        <strain evidence="5">CHK176-22527</strain>
    </source>
</reference>
<gene>
    <name evidence="5" type="ORF">IAD12_02620</name>
</gene>
<dbReference type="SUPFAM" id="SSF46785">
    <property type="entry name" value="Winged helix' DNA-binding domain"/>
    <property type="match status" value="1"/>
</dbReference>
<dbReference type="InterPro" id="IPR012318">
    <property type="entry name" value="HTH_CRP"/>
</dbReference>
<dbReference type="SUPFAM" id="SSF51206">
    <property type="entry name" value="cAMP-binding domain-like"/>
    <property type="match status" value="1"/>
</dbReference>
<sequence length="241" mass="28044">MYTSASMIGQEHLYLSLSPFTVISFFVPDMHDSMLPYLDSKKKETLPKGHVFYNTGDTTKNIFYLNKGIAMETIMNENGLEKDFLIVPPYPLGFHYCAHEQPIFPCTKTYTECEVYRFTYDEFLSMMQENKQLLKSILKLISLDFRLANSPGMQNYSLSSYEKVCQTILSYFIGAKYDPYMKKLKLTQELTARLTGVHRVSAVRAIQKLKADKIIAYEKNKLRLLDYEKLCNIAYEKYPIK</sequence>
<evidence type="ECO:0000256" key="3">
    <source>
        <dbReference type="ARBA" id="ARBA00023163"/>
    </source>
</evidence>
<evidence type="ECO:0000313" key="6">
    <source>
        <dbReference type="Proteomes" id="UP000824159"/>
    </source>
</evidence>
<dbReference type="GO" id="GO:0003677">
    <property type="term" value="F:DNA binding"/>
    <property type="evidence" value="ECO:0007669"/>
    <property type="project" value="UniProtKB-KW"/>
</dbReference>
<proteinExistence type="predicted"/>
<evidence type="ECO:0000256" key="2">
    <source>
        <dbReference type="ARBA" id="ARBA00023125"/>
    </source>
</evidence>
<keyword evidence="2" id="KW-0238">DNA-binding</keyword>
<dbReference type="EMBL" id="DVLX01000027">
    <property type="protein sequence ID" value="HIT99130.1"/>
    <property type="molecule type" value="Genomic_DNA"/>
</dbReference>
<dbReference type="InterPro" id="IPR036388">
    <property type="entry name" value="WH-like_DNA-bd_sf"/>
</dbReference>
<evidence type="ECO:0000259" key="4">
    <source>
        <dbReference type="PROSITE" id="PS51063"/>
    </source>
</evidence>
<protein>
    <submittedName>
        <fullName evidence="5">Crp/Fnr family transcriptional regulator</fullName>
    </submittedName>
</protein>
<dbReference type="InterPro" id="IPR014710">
    <property type="entry name" value="RmlC-like_jellyroll"/>
</dbReference>
<dbReference type="Gene3D" id="1.10.10.10">
    <property type="entry name" value="Winged helix-like DNA-binding domain superfamily/Winged helix DNA-binding domain"/>
    <property type="match status" value="1"/>
</dbReference>
<reference evidence="5" key="2">
    <citation type="journal article" date="2021" name="PeerJ">
        <title>Extensive microbial diversity within the chicken gut microbiome revealed by metagenomics and culture.</title>
        <authorList>
            <person name="Gilroy R."/>
            <person name="Ravi A."/>
            <person name="Getino M."/>
            <person name="Pursley I."/>
            <person name="Horton D.L."/>
            <person name="Alikhan N.F."/>
            <person name="Baker D."/>
            <person name="Gharbi K."/>
            <person name="Hall N."/>
            <person name="Watson M."/>
            <person name="Adriaenssens E.M."/>
            <person name="Foster-Nyarko E."/>
            <person name="Jarju S."/>
            <person name="Secka A."/>
            <person name="Antonio M."/>
            <person name="Oren A."/>
            <person name="Chaudhuri R.R."/>
            <person name="La Ragione R."/>
            <person name="Hildebrand F."/>
            <person name="Pallen M.J."/>
        </authorList>
    </citation>
    <scope>NUCLEOTIDE SEQUENCE</scope>
    <source>
        <strain evidence="5">CHK176-22527</strain>
    </source>
</reference>
<dbReference type="Proteomes" id="UP000824159">
    <property type="component" value="Unassembled WGS sequence"/>
</dbReference>
<dbReference type="InterPro" id="IPR036390">
    <property type="entry name" value="WH_DNA-bd_sf"/>
</dbReference>
<dbReference type="Gene3D" id="2.60.120.10">
    <property type="entry name" value="Jelly Rolls"/>
    <property type="match status" value="1"/>
</dbReference>
<keyword evidence="3" id="KW-0804">Transcription</keyword>